<dbReference type="GO" id="GO:0046872">
    <property type="term" value="F:metal ion binding"/>
    <property type="evidence" value="ECO:0007669"/>
    <property type="project" value="UniProtKB-KW"/>
</dbReference>
<accession>A0AA88GCP3</accession>
<feature type="compositionally biased region" description="Acidic residues" evidence="5">
    <location>
        <begin position="191"/>
        <end position="201"/>
    </location>
</feature>
<dbReference type="GO" id="GO:0003924">
    <property type="term" value="F:GTPase activity"/>
    <property type="evidence" value="ECO:0007669"/>
    <property type="project" value="InterPro"/>
</dbReference>
<dbReference type="Proteomes" id="UP000816034">
    <property type="component" value="Unassembled WGS sequence"/>
</dbReference>
<comment type="caution">
    <text evidence="6">The sequence shown here is derived from an EMBL/GenBank/DDBJ whole genome shotgun (WGS) entry which is preliminary data.</text>
</comment>
<feature type="region of interest" description="Disordered" evidence="5">
    <location>
        <begin position="419"/>
        <end position="464"/>
    </location>
</feature>
<feature type="region of interest" description="Disordered" evidence="5">
    <location>
        <begin position="179"/>
        <end position="201"/>
    </location>
</feature>
<dbReference type="InterPro" id="IPR027417">
    <property type="entry name" value="P-loop_NTPase"/>
</dbReference>
<dbReference type="GO" id="GO:0005525">
    <property type="term" value="F:GTP binding"/>
    <property type="evidence" value="ECO:0007669"/>
    <property type="project" value="UniProtKB-KW"/>
</dbReference>
<feature type="region of interest" description="Disordered" evidence="5">
    <location>
        <begin position="62"/>
        <end position="112"/>
    </location>
</feature>
<dbReference type="Pfam" id="PF00503">
    <property type="entry name" value="G-alpha"/>
    <property type="match status" value="1"/>
</dbReference>
<evidence type="ECO:0000256" key="2">
    <source>
        <dbReference type="ARBA" id="ARBA00023134"/>
    </source>
</evidence>
<dbReference type="SMART" id="SM00275">
    <property type="entry name" value="G_alpha"/>
    <property type="match status" value="1"/>
</dbReference>
<feature type="region of interest" description="Disordered" evidence="5">
    <location>
        <begin position="1"/>
        <end position="28"/>
    </location>
</feature>
<name>A0AA88GCP3_NAELO</name>
<evidence type="ECO:0000313" key="7">
    <source>
        <dbReference type="Proteomes" id="UP000816034"/>
    </source>
</evidence>
<keyword evidence="1" id="KW-0547">Nucleotide-binding</keyword>
<evidence type="ECO:0000256" key="1">
    <source>
        <dbReference type="ARBA" id="ARBA00022741"/>
    </source>
</evidence>
<dbReference type="GO" id="GO:0007186">
    <property type="term" value="P:G protein-coupled receptor signaling pathway"/>
    <property type="evidence" value="ECO:0007669"/>
    <property type="project" value="InterPro"/>
</dbReference>
<evidence type="ECO:0000256" key="5">
    <source>
        <dbReference type="SAM" id="MobiDB-lite"/>
    </source>
</evidence>
<organism evidence="6 7">
    <name type="scientific">Naegleria lovaniensis</name>
    <name type="common">Amoeba</name>
    <dbReference type="NCBI Taxonomy" id="51637"/>
    <lineage>
        <taxon>Eukaryota</taxon>
        <taxon>Discoba</taxon>
        <taxon>Heterolobosea</taxon>
        <taxon>Tetramitia</taxon>
        <taxon>Eutetramitia</taxon>
        <taxon>Vahlkampfiidae</taxon>
        <taxon>Naegleria</taxon>
    </lineage>
</organism>
<evidence type="ECO:0000256" key="3">
    <source>
        <dbReference type="ARBA" id="ARBA00023224"/>
    </source>
</evidence>
<feature type="binding site" evidence="4">
    <location>
        <position position="545"/>
    </location>
    <ligand>
        <name>Mg(2+)</name>
        <dbReference type="ChEBI" id="CHEBI:18420"/>
    </ligand>
</feature>
<keyword evidence="3" id="KW-0807">Transducer</keyword>
<dbReference type="EMBL" id="PYSW02000061">
    <property type="protein sequence ID" value="KAG2373060.1"/>
    <property type="molecule type" value="Genomic_DNA"/>
</dbReference>
<dbReference type="InterPro" id="IPR011025">
    <property type="entry name" value="GproteinA_insert"/>
</dbReference>
<dbReference type="RefSeq" id="XP_044542234.1">
    <property type="nucleotide sequence ID" value="XM_044688724.1"/>
</dbReference>
<feature type="compositionally biased region" description="Polar residues" evidence="5">
    <location>
        <begin position="430"/>
        <end position="451"/>
    </location>
</feature>
<evidence type="ECO:0000256" key="4">
    <source>
        <dbReference type="PIRSR" id="PIRSR601019-2"/>
    </source>
</evidence>
<dbReference type="SUPFAM" id="SSF52540">
    <property type="entry name" value="P-loop containing nucleoside triphosphate hydrolases"/>
    <property type="match status" value="1"/>
</dbReference>
<protein>
    <submittedName>
        <fullName evidence="6">Uncharacterized protein</fullName>
    </submittedName>
</protein>
<keyword evidence="7" id="KW-1185">Reference proteome</keyword>
<dbReference type="AlphaFoldDB" id="A0AA88GCP3"/>
<dbReference type="InterPro" id="IPR001019">
    <property type="entry name" value="Gprotein_alpha_su"/>
</dbReference>
<gene>
    <name evidence="6" type="ORF">C9374_012906</name>
</gene>
<reference evidence="6 7" key="1">
    <citation type="journal article" date="2018" name="BMC Genomics">
        <title>The genome of Naegleria lovaniensis, the basis for a comparative approach to unravel pathogenicity factors of the human pathogenic amoeba N. fowleri.</title>
        <authorList>
            <person name="Liechti N."/>
            <person name="Schurch N."/>
            <person name="Bruggmann R."/>
            <person name="Wittwer M."/>
        </authorList>
    </citation>
    <scope>NUCLEOTIDE SEQUENCE [LARGE SCALE GENOMIC DNA]</scope>
    <source>
        <strain evidence="6 7">ATCC 30569</strain>
    </source>
</reference>
<feature type="region of interest" description="Disordered" evidence="5">
    <location>
        <begin position="241"/>
        <end position="263"/>
    </location>
</feature>
<keyword evidence="4" id="KW-0479">Metal-binding</keyword>
<feature type="region of interest" description="Disordered" evidence="5">
    <location>
        <begin position="124"/>
        <end position="166"/>
    </location>
</feature>
<dbReference type="Gene3D" id="3.40.50.300">
    <property type="entry name" value="P-loop containing nucleotide triphosphate hydrolases"/>
    <property type="match status" value="1"/>
</dbReference>
<feature type="compositionally biased region" description="Low complexity" evidence="5">
    <location>
        <begin position="132"/>
        <end position="166"/>
    </location>
</feature>
<feature type="region of interest" description="Disordered" evidence="5">
    <location>
        <begin position="280"/>
        <end position="305"/>
    </location>
</feature>
<dbReference type="GO" id="GO:0031683">
    <property type="term" value="F:G-protein beta/gamma-subunit complex binding"/>
    <property type="evidence" value="ECO:0007669"/>
    <property type="project" value="InterPro"/>
</dbReference>
<keyword evidence="2" id="KW-0342">GTP-binding</keyword>
<evidence type="ECO:0000313" key="6">
    <source>
        <dbReference type="EMBL" id="KAG2373060.1"/>
    </source>
</evidence>
<keyword evidence="4" id="KW-0460">Magnesium</keyword>
<proteinExistence type="predicted"/>
<dbReference type="PROSITE" id="PS51882">
    <property type="entry name" value="G_ALPHA"/>
    <property type="match status" value="1"/>
</dbReference>
<dbReference type="Gene3D" id="1.10.400.10">
    <property type="entry name" value="GI Alpha 1, domain 2-like"/>
    <property type="match status" value="1"/>
</dbReference>
<feature type="compositionally biased region" description="Polar residues" evidence="5">
    <location>
        <begin position="280"/>
        <end position="297"/>
    </location>
</feature>
<sequence length="804" mass="90533">MGIKISAPDIDSISTDDESPQNNNNNGIEILLRGSNHQLLDSTTKSSNQQAQLNVINLSSNTNHSNVMDTHHHMNKLSGGSSSFLRKRSKSVSEPTTSDHHPHSNQNNESSTRVTITDFTHAIPSSTSSTVHNSANNTTSPSTTIITNNNHNTIASSSSSPISTAAKSSHCRSRSFNFFKSSTSGDHSDGNNDENNEETDDGVFSTLQSASGKSCFQSNSNNKAQVIIPPLQITMNDMGQLSQNTDTTSKASPHSNGGMSNRTRSFRSISIASLLSIGTNNSSHQNGGLSPSTTSMHQHAGEKTPRGAQYSIYSKAVANMVSPREKNLNRIENCRLVVLVGGIDSGKTTLLQQMRSHNFTSAELKSIRDSILIYCIYYLKVLVSSQHEVNLNHLLHNSSPEFIENFSNLYQQFQTMISPKTGNHHEQDSSPRISPLSSPKNNSTDSFSHGLSSNSTDANSSSSSTPRQLAIISRLWKQKEFFKVMQELWKHPLVQKSYRERNLRKIPTPLLGENIEYFLQDGRIEKLKKVNAMTCQDMIRAKTLTIESMPVVDFTHLNLEHDGSYKTRKFLLFETLGWRDKRDTQIAQQNFLEKPNLDCIVFMVPLSEIDLVCFEDLISPSSRDSIVKLGNSNRLLDSLQYFEQVLTKIKTISDIQRQQHIRKILLFTKVDVFIQKIRNGDAIQALSKFFSDFTGNKTNPYQVFNYIRDRFVSVHNRCMNENGNSTNVPELTMHVVNLLESFDIKEVFDSITMNVNEMFVNCELSSLFHKQHIFNRRILYKWERSQFTDIEIRNVATYTDLDYI</sequence>
<feature type="compositionally biased region" description="Low complexity" evidence="5">
    <location>
        <begin position="452"/>
        <end position="464"/>
    </location>
</feature>
<dbReference type="GeneID" id="68105360"/>